<feature type="region of interest" description="Disordered" evidence="9">
    <location>
        <begin position="71"/>
        <end position="107"/>
    </location>
</feature>
<dbReference type="EMBL" id="PNBA02000004">
    <property type="protein sequence ID" value="KAG6427623.1"/>
    <property type="molecule type" value="Genomic_DNA"/>
</dbReference>
<dbReference type="PANTHER" id="PTHR45801">
    <property type="entry name" value="OS07G0101800 PROTEIN"/>
    <property type="match status" value="1"/>
</dbReference>
<dbReference type="Gene3D" id="3.30.160.60">
    <property type="entry name" value="Classic Zinc Finger"/>
    <property type="match status" value="1"/>
</dbReference>
<dbReference type="PROSITE" id="PS00028">
    <property type="entry name" value="ZINC_FINGER_C2H2_1"/>
    <property type="match status" value="1"/>
</dbReference>
<keyword evidence="4" id="KW-0862">Zinc</keyword>
<dbReference type="AlphaFoldDB" id="A0A8X8YDC5"/>
<keyword evidence="5" id="KW-0805">Transcription regulation</keyword>
<dbReference type="InterPro" id="IPR013087">
    <property type="entry name" value="Znf_C2H2_type"/>
</dbReference>
<dbReference type="GO" id="GO:0005634">
    <property type="term" value="C:nucleus"/>
    <property type="evidence" value="ECO:0007669"/>
    <property type="project" value="UniProtKB-SubCell"/>
</dbReference>
<evidence type="ECO:0000256" key="8">
    <source>
        <dbReference type="PROSITE-ProRule" id="PRU00042"/>
    </source>
</evidence>
<keyword evidence="3 8" id="KW-0863">Zinc-finger</keyword>
<dbReference type="Proteomes" id="UP000298416">
    <property type="component" value="Unassembled WGS sequence"/>
</dbReference>
<comment type="subcellular location">
    <subcellularLocation>
        <location evidence="1">Nucleus</location>
    </subcellularLocation>
</comment>
<feature type="domain" description="C2H2-type" evidence="10">
    <location>
        <begin position="30"/>
        <end position="57"/>
    </location>
</feature>
<comment type="caution">
    <text evidence="11">The sequence shown here is derived from an EMBL/GenBank/DDBJ whole genome shotgun (WGS) entry which is preliminary data.</text>
</comment>
<reference evidence="11" key="1">
    <citation type="submission" date="2018-01" db="EMBL/GenBank/DDBJ databases">
        <authorList>
            <person name="Mao J.F."/>
        </authorList>
    </citation>
    <scope>NUCLEOTIDE SEQUENCE</scope>
    <source>
        <strain evidence="11">Huo1</strain>
        <tissue evidence="11">Leaf</tissue>
    </source>
</reference>
<gene>
    <name evidence="11" type="ORF">SASPL_111869</name>
</gene>
<evidence type="ECO:0000256" key="5">
    <source>
        <dbReference type="ARBA" id="ARBA00023015"/>
    </source>
</evidence>
<keyword evidence="12" id="KW-1185">Reference proteome</keyword>
<evidence type="ECO:0000313" key="12">
    <source>
        <dbReference type="Proteomes" id="UP000298416"/>
    </source>
</evidence>
<evidence type="ECO:0000256" key="6">
    <source>
        <dbReference type="ARBA" id="ARBA00023163"/>
    </source>
</evidence>
<keyword evidence="6" id="KW-0804">Transcription</keyword>
<dbReference type="SUPFAM" id="SSF57667">
    <property type="entry name" value="beta-beta-alpha zinc fingers"/>
    <property type="match status" value="1"/>
</dbReference>
<keyword evidence="7" id="KW-0539">Nucleus</keyword>
<evidence type="ECO:0000256" key="4">
    <source>
        <dbReference type="ARBA" id="ARBA00022833"/>
    </source>
</evidence>
<reference evidence="11" key="2">
    <citation type="submission" date="2020-08" db="EMBL/GenBank/DDBJ databases">
        <title>Plant Genome Project.</title>
        <authorList>
            <person name="Zhang R.-G."/>
        </authorList>
    </citation>
    <scope>NUCLEOTIDE SEQUENCE</scope>
    <source>
        <strain evidence="11">Huo1</strain>
        <tissue evidence="11">Leaf</tissue>
    </source>
</reference>
<dbReference type="Pfam" id="PF13912">
    <property type="entry name" value="zf-C2H2_6"/>
    <property type="match status" value="1"/>
</dbReference>
<evidence type="ECO:0000256" key="2">
    <source>
        <dbReference type="ARBA" id="ARBA00022723"/>
    </source>
</evidence>
<evidence type="ECO:0000256" key="1">
    <source>
        <dbReference type="ARBA" id="ARBA00004123"/>
    </source>
</evidence>
<sequence length="145" mass="16375">MDINPSRIESTQHLVSLGDDFAQKYKTKSFGCSFCKRGFPNAQALGGHMNIHRKDRAKLLEFSDENFLSLEISPSEDSNDSVPPDSFIGEKLSSENDQRQDEDDQAEENLNIYIRRIPLLAEAPPVVDLELRLGPEPHRHAKSKP</sequence>
<proteinExistence type="predicted"/>
<evidence type="ECO:0000313" key="11">
    <source>
        <dbReference type="EMBL" id="KAG6427623.1"/>
    </source>
</evidence>
<keyword evidence="2" id="KW-0479">Metal-binding</keyword>
<dbReference type="PANTHER" id="PTHR45801:SF117">
    <property type="entry name" value="OS07G0417400 PROTEIN"/>
    <property type="match status" value="1"/>
</dbReference>
<name>A0A8X8YDC5_SALSN</name>
<dbReference type="InterPro" id="IPR052426">
    <property type="entry name" value="Plant_dev_regulator"/>
</dbReference>
<evidence type="ECO:0000259" key="10">
    <source>
        <dbReference type="PROSITE" id="PS50157"/>
    </source>
</evidence>
<dbReference type="InterPro" id="IPR036236">
    <property type="entry name" value="Znf_C2H2_sf"/>
</dbReference>
<evidence type="ECO:0000256" key="3">
    <source>
        <dbReference type="ARBA" id="ARBA00022771"/>
    </source>
</evidence>
<dbReference type="PROSITE" id="PS50157">
    <property type="entry name" value="ZINC_FINGER_C2H2_2"/>
    <property type="match status" value="1"/>
</dbReference>
<evidence type="ECO:0000256" key="7">
    <source>
        <dbReference type="ARBA" id="ARBA00023242"/>
    </source>
</evidence>
<accession>A0A8X8YDC5</accession>
<evidence type="ECO:0000256" key="9">
    <source>
        <dbReference type="SAM" id="MobiDB-lite"/>
    </source>
</evidence>
<protein>
    <recommendedName>
        <fullName evidence="10">C2H2-type domain-containing protein</fullName>
    </recommendedName>
</protein>
<dbReference type="GO" id="GO:0008270">
    <property type="term" value="F:zinc ion binding"/>
    <property type="evidence" value="ECO:0007669"/>
    <property type="project" value="UniProtKB-KW"/>
</dbReference>
<organism evidence="11">
    <name type="scientific">Salvia splendens</name>
    <name type="common">Scarlet sage</name>
    <dbReference type="NCBI Taxonomy" id="180675"/>
    <lineage>
        <taxon>Eukaryota</taxon>
        <taxon>Viridiplantae</taxon>
        <taxon>Streptophyta</taxon>
        <taxon>Embryophyta</taxon>
        <taxon>Tracheophyta</taxon>
        <taxon>Spermatophyta</taxon>
        <taxon>Magnoliopsida</taxon>
        <taxon>eudicotyledons</taxon>
        <taxon>Gunneridae</taxon>
        <taxon>Pentapetalae</taxon>
        <taxon>asterids</taxon>
        <taxon>lamiids</taxon>
        <taxon>Lamiales</taxon>
        <taxon>Lamiaceae</taxon>
        <taxon>Nepetoideae</taxon>
        <taxon>Mentheae</taxon>
        <taxon>Salviinae</taxon>
        <taxon>Salvia</taxon>
        <taxon>Salvia subgen. Calosphace</taxon>
        <taxon>core Calosphace</taxon>
    </lineage>
</organism>